<dbReference type="RefSeq" id="WP_011399153.1">
    <property type="nucleotide sequence ID" value="NC_007645.1"/>
</dbReference>
<dbReference type="GO" id="GO:0008703">
    <property type="term" value="F:5-amino-6-(5-phosphoribosylamino)uracil reductase activity"/>
    <property type="evidence" value="ECO:0007669"/>
    <property type="project" value="InterPro"/>
</dbReference>
<evidence type="ECO:0000313" key="2">
    <source>
        <dbReference type="EMBL" id="ABC32089.1"/>
    </source>
</evidence>
<name>Q2SB85_HAHCH</name>
<sequence>MEIVYYVAASLDGYIADPQGKVDWLASVADENEDYGYDTFYQGVDALVMGSKTYLKVLELGAWPYEGKPVWVFSRQEDLKLAPGVERCAGDPSTIVAHFRALDYKRVWLVGGGELLASFQEEDLVDEYIISYVPVLLGRGIPLFPPVDACARLDFQLAETFSSGLVQMRYKRLCD</sequence>
<dbReference type="SUPFAM" id="SSF53597">
    <property type="entry name" value="Dihydrofolate reductase-like"/>
    <property type="match status" value="1"/>
</dbReference>
<dbReference type="HOGENOM" id="CLU_043966_4_2_6"/>
<dbReference type="InterPro" id="IPR024072">
    <property type="entry name" value="DHFR-like_dom_sf"/>
</dbReference>
<keyword evidence="3" id="KW-1185">Reference proteome</keyword>
<accession>Q2SB85</accession>
<dbReference type="AlphaFoldDB" id="Q2SB85"/>
<dbReference type="Gene3D" id="3.40.430.10">
    <property type="entry name" value="Dihydrofolate Reductase, subunit A"/>
    <property type="match status" value="1"/>
</dbReference>
<organism evidence="2 3">
    <name type="scientific">Hahella chejuensis (strain KCTC 2396)</name>
    <dbReference type="NCBI Taxonomy" id="349521"/>
    <lineage>
        <taxon>Bacteria</taxon>
        <taxon>Pseudomonadati</taxon>
        <taxon>Pseudomonadota</taxon>
        <taxon>Gammaproteobacteria</taxon>
        <taxon>Oceanospirillales</taxon>
        <taxon>Hahellaceae</taxon>
        <taxon>Hahella</taxon>
    </lineage>
</organism>
<dbReference type="Pfam" id="PF01872">
    <property type="entry name" value="RibD_C"/>
    <property type="match status" value="1"/>
</dbReference>
<gene>
    <name evidence="2" type="ordered locus">HCH_05422</name>
</gene>
<dbReference type="Proteomes" id="UP000000238">
    <property type="component" value="Chromosome"/>
</dbReference>
<reference evidence="2 3" key="1">
    <citation type="journal article" date="2005" name="Nucleic Acids Res.">
        <title>Genomic blueprint of Hahella chejuensis, a marine microbe producing an algicidal agent.</title>
        <authorList>
            <person name="Jeong H."/>
            <person name="Yim J.H."/>
            <person name="Lee C."/>
            <person name="Choi S.-H."/>
            <person name="Park Y.K."/>
            <person name="Yoon S.H."/>
            <person name="Hur C.-G."/>
            <person name="Kang H.-Y."/>
            <person name="Kim D."/>
            <person name="Lee H.H."/>
            <person name="Park K.H."/>
            <person name="Park S.-H."/>
            <person name="Park H.-S."/>
            <person name="Lee H.K."/>
            <person name="Oh T.K."/>
            <person name="Kim J.F."/>
        </authorList>
    </citation>
    <scope>NUCLEOTIDE SEQUENCE [LARGE SCALE GENOMIC DNA]</scope>
    <source>
        <strain evidence="2 3">KCTC 2396</strain>
    </source>
</reference>
<dbReference type="PANTHER" id="PTHR38011">
    <property type="entry name" value="DIHYDROFOLATE REDUCTASE FAMILY PROTEIN (AFU_ORTHOLOGUE AFUA_8G06820)"/>
    <property type="match status" value="1"/>
</dbReference>
<dbReference type="InterPro" id="IPR002734">
    <property type="entry name" value="RibDG_C"/>
</dbReference>
<feature type="domain" description="Bacterial bifunctional deaminase-reductase C-terminal" evidence="1">
    <location>
        <begin position="3"/>
        <end position="165"/>
    </location>
</feature>
<proteinExistence type="predicted"/>
<dbReference type="InterPro" id="IPR050765">
    <property type="entry name" value="Riboflavin_Biosynth_HTPR"/>
</dbReference>
<dbReference type="eggNOG" id="COG0262">
    <property type="taxonomic scope" value="Bacteria"/>
</dbReference>
<evidence type="ECO:0000313" key="3">
    <source>
        <dbReference type="Proteomes" id="UP000000238"/>
    </source>
</evidence>
<dbReference type="GO" id="GO:0009231">
    <property type="term" value="P:riboflavin biosynthetic process"/>
    <property type="evidence" value="ECO:0007669"/>
    <property type="project" value="InterPro"/>
</dbReference>
<dbReference type="EMBL" id="CP000155">
    <property type="protein sequence ID" value="ABC32089.1"/>
    <property type="molecule type" value="Genomic_DNA"/>
</dbReference>
<dbReference type="OrthoDB" id="9782335at2"/>
<dbReference type="PANTHER" id="PTHR38011:SF11">
    <property type="entry name" value="2,5-DIAMINO-6-RIBOSYLAMINO-4(3H)-PYRIMIDINONE 5'-PHOSPHATE REDUCTASE"/>
    <property type="match status" value="1"/>
</dbReference>
<evidence type="ECO:0000259" key="1">
    <source>
        <dbReference type="Pfam" id="PF01872"/>
    </source>
</evidence>
<dbReference type="STRING" id="349521.HCH_05422"/>
<dbReference type="KEGG" id="hch:HCH_05422"/>
<protein>
    <submittedName>
        <fullName evidence="2">Dihydrofolate reductase</fullName>
    </submittedName>
</protein>